<dbReference type="InterPro" id="IPR045304">
    <property type="entry name" value="LbH_SAT"/>
</dbReference>
<dbReference type="SUPFAM" id="SSF51161">
    <property type="entry name" value="Trimeric LpxA-like enzymes"/>
    <property type="match status" value="1"/>
</dbReference>
<dbReference type="NCBIfam" id="TIGR01172">
    <property type="entry name" value="cysE"/>
    <property type="match status" value="1"/>
</dbReference>
<evidence type="ECO:0000256" key="7">
    <source>
        <dbReference type="ARBA" id="ARBA00023192"/>
    </source>
</evidence>
<dbReference type="InterPro" id="IPR001451">
    <property type="entry name" value="Hexapep"/>
</dbReference>
<organism evidence="11 12">
    <name type="scientific">Zhongshania aliphaticivorans</name>
    <dbReference type="NCBI Taxonomy" id="1470434"/>
    <lineage>
        <taxon>Bacteria</taxon>
        <taxon>Pseudomonadati</taxon>
        <taxon>Pseudomonadota</taxon>
        <taxon>Gammaproteobacteria</taxon>
        <taxon>Cellvibrionales</taxon>
        <taxon>Spongiibacteraceae</taxon>
        <taxon>Zhongshania</taxon>
    </lineage>
</organism>
<protein>
    <recommendedName>
        <fullName evidence="4">Serine acetyltransferase</fullName>
        <ecNumber evidence="3">2.3.1.30</ecNumber>
    </recommendedName>
</protein>
<dbReference type="KEGG" id="zal:AZF00_15165"/>
<dbReference type="UniPathway" id="UPA00136">
    <property type="reaction ID" value="UER00199"/>
</dbReference>
<dbReference type="InterPro" id="IPR005881">
    <property type="entry name" value="Ser_O-AcTrfase"/>
</dbReference>
<evidence type="ECO:0000256" key="4">
    <source>
        <dbReference type="ARBA" id="ARBA00018522"/>
    </source>
</evidence>
<dbReference type="GO" id="GO:0005737">
    <property type="term" value="C:cytoplasm"/>
    <property type="evidence" value="ECO:0007669"/>
    <property type="project" value="InterPro"/>
</dbReference>
<proteinExistence type="inferred from homology"/>
<evidence type="ECO:0000256" key="8">
    <source>
        <dbReference type="ARBA" id="ARBA00023315"/>
    </source>
</evidence>
<dbReference type="InterPro" id="IPR053376">
    <property type="entry name" value="Serine_acetyltransferase"/>
</dbReference>
<dbReference type="Proteomes" id="UP000074119">
    <property type="component" value="Chromosome"/>
</dbReference>
<dbReference type="NCBIfam" id="NF041874">
    <property type="entry name" value="EPS_EpsC"/>
    <property type="match status" value="1"/>
</dbReference>
<dbReference type="EC" id="2.3.1.30" evidence="3"/>
<keyword evidence="7" id="KW-0198">Cysteine biosynthesis</keyword>
<dbReference type="InterPro" id="IPR011004">
    <property type="entry name" value="Trimer_LpxA-like_sf"/>
</dbReference>
<comment type="similarity">
    <text evidence="2">Belongs to the transferase hexapeptide repeat family.</text>
</comment>
<dbReference type="GO" id="GO:0006535">
    <property type="term" value="P:cysteine biosynthetic process from serine"/>
    <property type="evidence" value="ECO:0007669"/>
    <property type="project" value="InterPro"/>
</dbReference>
<keyword evidence="6 11" id="KW-0808">Transferase</keyword>
<dbReference type="RefSeq" id="WP_008251786.1">
    <property type="nucleotide sequence ID" value="NZ_CP014544.1"/>
</dbReference>
<evidence type="ECO:0000256" key="3">
    <source>
        <dbReference type="ARBA" id="ARBA00013266"/>
    </source>
</evidence>
<dbReference type="STRING" id="1470434.AZF00_15165"/>
<evidence type="ECO:0000256" key="5">
    <source>
        <dbReference type="ARBA" id="ARBA00022605"/>
    </source>
</evidence>
<evidence type="ECO:0000256" key="6">
    <source>
        <dbReference type="ARBA" id="ARBA00022679"/>
    </source>
</evidence>
<name>A0A127M8G3_9GAMM</name>
<accession>A0A127M8G3</accession>
<dbReference type="Gene3D" id="1.10.3130.10">
    <property type="entry name" value="serine acetyltransferase, domain 1"/>
    <property type="match status" value="1"/>
</dbReference>
<comment type="catalytic activity">
    <reaction evidence="9">
        <text>L-serine + acetyl-CoA = O-acetyl-L-serine + CoA</text>
        <dbReference type="Rhea" id="RHEA:24560"/>
        <dbReference type="ChEBI" id="CHEBI:33384"/>
        <dbReference type="ChEBI" id="CHEBI:57287"/>
        <dbReference type="ChEBI" id="CHEBI:57288"/>
        <dbReference type="ChEBI" id="CHEBI:58340"/>
        <dbReference type="EC" id="2.3.1.30"/>
    </reaction>
</comment>
<dbReference type="GO" id="GO:0009001">
    <property type="term" value="F:serine O-acetyltransferase activity"/>
    <property type="evidence" value="ECO:0007669"/>
    <property type="project" value="UniProtKB-EC"/>
</dbReference>
<comment type="pathway">
    <text evidence="1">Amino-acid biosynthesis; L-cysteine biosynthesis; L-cysteine from L-serine: step 1/2.</text>
</comment>
<dbReference type="Gene3D" id="2.160.10.10">
    <property type="entry name" value="Hexapeptide repeat proteins"/>
    <property type="match status" value="1"/>
</dbReference>
<keyword evidence="5" id="KW-0028">Amino-acid biosynthesis</keyword>
<sequence>MNAAVNDLWLAMTNEARDYGRNEPVLASFYHASILNHANFADALSFHIASKVGCDSVPAMLIRDVFSEAFVNDPSIVNSAAMDIRAHYDRDPACDHYGMPFLYFKGFQAIQAYRIAHWLWTQNRESLALFLQNRIASVFDVDIHPAAVIGCGVMVDHATGLVIGETAVVGNNVSMLHSVTLGGCGSGPGPRHPHIRDGVLISAGAKVLGNIVVGEGAKIAAGSVVLNSVAPHATVAGVPAKQVGVLSVDLPALNMDQYINDDA</sequence>
<dbReference type="EMBL" id="CP014544">
    <property type="protein sequence ID" value="AMO69554.1"/>
    <property type="molecule type" value="Genomic_DNA"/>
</dbReference>
<dbReference type="AlphaFoldDB" id="A0A127M8G3"/>
<keyword evidence="8" id="KW-0012">Acyltransferase</keyword>
<dbReference type="PANTHER" id="PTHR42811">
    <property type="entry name" value="SERINE ACETYLTRANSFERASE"/>
    <property type="match status" value="1"/>
</dbReference>
<evidence type="ECO:0000313" key="12">
    <source>
        <dbReference type="Proteomes" id="UP000074119"/>
    </source>
</evidence>
<dbReference type="InterPro" id="IPR010493">
    <property type="entry name" value="Ser_AcTrfase_N"/>
</dbReference>
<gene>
    <name evidence="11" type="ORF">AZF00_15165</name>
</gene>
<evidence type="ECO:0000259" key="10">
    <source>
        <dbReference type="SMART" id="SM00971"/>
    </source>
</evidence>
<dbReference type="CDD" id="cd03354">
    <property type="entry name" value="LbH_SAT"/>
    <property type="match status" value="1"/>
</dbReference>
<evidence type="ECO:0000313" key="11">
    <source>
        <dbReference type="EMBL" id="AMO69554.1"/>
    </source>
</evidence>
<dbReference type="InterPro" id="IPR042122">
    <property type="entry name" value="Ser_AcTrfase_N_sf"/>
</dbReference>
<evidence type="ECO:0000256" key="1">
    <source>
        <dbReference type="ARBA" id="ARBA00004876"/>
    </source>
</evidence>
<dbReference type="Pfam" id="PF06426">
    <property type="entry name" value="SATase_N"/>
    <property type="match status" value="1"/>
</dbReference>
<dbReference type="Pfam" id="PF00132">
    <property type="entry name" value="Hexapep"/>
    <property type="match status" value="1"/>
</dbReference>
<feature type="domain" description="Serine acetyltransferase N-terminal" evidence="10">
    <location>
        <begin position="8"/>
        <end position="112"/>
    </location>
</feature>
<evidence type="ECO:0000256" key="2">
    <source>
        <dbReference type="ARBA" id="ARBA00007274"/>
    </source>
</evidence>
<dbReference type="FunFam" id="2.160.10.10:FF:000002">
    <property type="entry name" value="Serine acetyltransferase"/>
    <property type="match status" value="1"/>
</dbReference>
<reference evidence="11 12" key="1">
    <citation type="submission" date="2015-12" db="EMBL/GenBank/DDBJ databases">
        <authorList>
            <person name="Shamseldin A."/>
            <person name="Moawad H."/>
            <person name="Abd El-Rahim W.M."/>
            <person name="Sadowsky M.J."/>
        </authorList>
    </citation>
    <scope>NUCLEOTIDE SEQUENCE [LARGE SCALE GENOMIC DNA]</scope>
    <source>
        <strain evidence="11 12">SM2</strain>
    </source>
</reference>
<dbReference type="SMART" id="SM00971">
    <property type="entry name" value="SATase_N"/>
    <property type="match status" value="1"/>
</dbReference>
<evidence type="ECO:0000256" key="9">
    <source>
        <dbReference type="ARBA" id="ARBA00049486"/>
    </source>
</evidence>